<evidence type="ECO:0000256" key="2">
    <source>
        <dbReference type="ARBA" id="ARBA00022837"/>
    </source>
</evidence>
<dbReference type="GO" id="GO:0005509">
    <property type="term" value="F:calcium ion binding"/>
    <property type="evidence" value="ECO:0007669"/>
    <property type="project" value="InterPro"/>
</dbReference>
<dbReference type="eggNOG" id="ENOG502QRFY">
    <property type="taxonomic scope" value="Eukaryota"/>
</dbReference>
<dbReference type="Proteomes" id="UP000077154">
    <property type="component" value="Unassembled WGS sequence"/>
</dbReference>
<keyword evidence="2" id="KW-0106">Calcium</keyword>
<dbReference type="PROSITE" id="PS00018">
    <property type="entry name" value="EF_HAND_1"/>
    <property type="match status" value="1"/>
</dbReference>
<name>A0A177A082_9PEZI</name>
<dbReference type="PROSITE" id="PS50222">
    <property type="entry name" value="EF_HAND_2"/>
    <property type="match status" value="1"/>
</dbReference>
<proteinExistence type="predicted"/>
<protein>
    <recommendedName>
        <fullName evidence="4">EF-hand domain-containing protein</fullName>
    </recommendedName>
</protein>
<dbReference type="InterPro" id="IPR002048">
    <property type="entry name" value="EF_hand_dom"/>
</dbReference>
<gene>
    <name evidence="5" type="ORF">VC83_08697</name>
</gene>
<dbReference type="GeneID" id="36291737"/>
<dbReference type="EMBL" id="KV441414">
    <property type="protein sequence ID" value="OAF54892.1"/>
    <property type="molecule type" value="Genomic_DNA"/>
</dbReference>
<keyword evidence="1 3" id="KW-0732">Signal</keyword>
<evidence type="ECO:0000313" key="5">
    <source>
        <dbReference type="EMBL" id="OAF54892.1"/>
    </source>
</evidence>
<dbReference type="InterPro" id="IPR040250">
    <property type="entry name" value="Nucleobindin"/>
</dbReference>
<accession>A0A177A082</accession>
<dbReference type="Gene3D" id="1.10.238.10">
    <property type="entry name" value="EF-hand"/>
    <property type="match status" value="1"/>
</dbReference>
<dbReference type="OrthoDB" id="289247at2759"/>
<dbReference type="AlphaFoldDB" id="A0A177A082"/>
<feature type="signal peptide" evidence="3">
    <location>
        <begin position="1"/>
        <end position="25"/>
    </location>
</feature>
<evidence type="ECO:0000256" key="3">
    <source>
        <dbReference type="SAM" id="SignalP"/>
    </source>
</evidence>
<dbReference type="GO" id="GO:0005793">
    <property type="term" value="C:endoplasmic reticulum-Golgi intermediate compartment"/>
    <property type="evidence" value="ECO:0007669"/>
    <property type="project" value="TreeGrafter"/>
</dbReference>
<dbReference type="Pfam" id="PF13202">
    <property type="entry name" value="EF-hand_5"/>
    <property type="match status" value="1"/>
</dbReference>
<evidence type="ECO:0000256" key="1">
    <source>
        <dbReference type="ARBA" id="ARBA00022729"/>
    </source>
</evidence>
<reference evidence="5" key="1">
    <citation type="submission" date="2016-03" db="EMBL/GenBank/DDBJ databases">
        <title>Updated assembly of Pseudogymnoascus destructans, the fungus causing white-nose syndrome of bats.</title>
        <authorList>
            <person name="Palmer J.M."/>
            <person name="Drees K.P."/>
            <person name="Foster J.T."/>
            <person name="Lindner D.L."/>
        </authorList>
    </citation>
    <scope>NUCLEOTIDE SEQUENCE [LARGE SCALE GENOMIC DNA]</scope>
    <source>
        <strain evidence="5">20631-21</strain>
    </source>
</reference>
<dbReference type="PANTHER" id="PTHR19237">
    <property type="entry name" value="NUCLEOBINDIN"/>
    <property type="match status" value="1"/>
</dbReference>
<dbReference type="VEuPathDB" id="FungiDB:GMDG_05628"/>
<organism evidence="5">
    <name type="scientific">Pseudogymnoascus destructans</name>
    <dbReference type="NCBI Taxonomy" id="655981"/>
    <lineage>
        <taxon>Eukaryota</taxon>
        <taxon>Fungi</taxon>
        <taxon>Dikarya</taxon>
        <taxon>Ascomycota</taxon>
        <taxon>Pezizomycotina</taxon>
        <taxon>Leotiomycetes</taxon>
        <taxon>Thelebolales</taxon>
        <taxon>Thelebolaceae</taxon>
        <taxon>Pseudogymnoascus</taxon>
    </lineage>
</organism>
<dbReference type="InterPro" id="IPR018247">
    <property type="entry name" value="EF_Hand_1_Ca_BS"/>
</dbReference>
<sequence>MAPRRLLLSLLGPLLLLSQSAYAHGAHDEQQADWATHHLANEHHISNFDGGAFFQLHDLDDNGYWDFDEIYTTYGLKHESTDHITKDRKDGVINEVLSLLDRNQDGQVTKEEWMAFVAGGGKLPDFMMGPGHHGDDEHEYEIHHWEKYHDENTREEDLTHPEDIAHFKKHDEMDAEADRIAKLDSQSIVLDNIPQKFRIAN</sequence>
<dbReference type="RefSeq" id="XP_024320195.1">
    <property type="nucleotide sequence ID" value="XM_024472242.1"/>
</dbReference>
<evidence type="ECO:0000259" key="4">
    <source>
        <dbReference type="PROSITE" id="PS50222"/>
    </source>
</evidence>
<feature type="domain" description="EF-hand" evidence="4">
    <location>
        <begin position="88"/>
        <end position="123"/>
    </location>
</feature>
<dbReference type="InterPro" id="IPR011992">
    <property type="entry name" value="EF-hand-dom_pair"/>
</dbReference>
<feature type="chain" id="PRO_5008056293" description="EF-hand domain-containing protein" evidence="3">
    <location>
        <begin position="26"/>
        <end position="201"/>
    </location>
</feature>
<dbReference type="SUPFAM" id="SSF47473">
    <property type="entry name" value="EF-hand"/>
    <property type="match status" value="1"/>
</dbReference>
<dbReference type="PANTHER" id="PTHR19237:SF20">
    <property type="entry name" value="NUCLEOBINDIN 1"/>
    <property type="match status" value="1"/>
</dbReference>